<evidence type="ECO:0000313" key="3">
    <source>
        <dbReference type="EMBL" id="GAA5502432.1"/>
    </source>
</evidence>
<dbReference type="Gene3D" id="3.40.33.10">
    <property type="entry name" value="CAP"/>
    <property type="match status" value="1"/>
</dbReference>
<dbReference type="CDD" id="cd05379">
    <property type="entry name" value="CAP_bacterial"/>
    <property type="match status" value="1"/>
</dbReference>
<organism evidence="3 4">
    <name type="scientific">Deinococcus xinjiangensis</name>
    <dbReference type="NCBI Taxonomy" id="457454"/>
    <lineage>
        <taxon>Bacteria</taxon>
        <taxon>Thermotogati</taxon>
        <taxon>Deinococcota</taxon>
        <taxon>Deinococci</taxon>
        <taxon>Deinococcales</taxon>
        <taxon>Deinococcaceae</taxon>
        <taxon>Deinococcus</taxon>
    </lineage>
</organism>
<dbReference type="Pfam" id="PF00188">
    <property type="entry name" value="CAP"/>
    <property type="match status" value="1"/>
</dbReference>
<protein>
    <recommendedName>
        <fullName evidence="2">SCP domain-containing protein</fullName>
    </recommendedName>
</protein>
<dbReference type="Proteomes" id="UP001458946">
    <property type="component" value="Unassembled WGS sequence"/>
</dbReference>
<dbReference type="PANTHER" id="PTHR31157">
    <property type="entry name" value="SCP DOMAIN-CONTAINING PROTEIN"/>
    <property type="match status" value="1"/>
</dbReference>
<keyword evidence="1" id="KW-0732">Signal</keyword>
<dbReference type="RefSeq" id="WP_353542397.1">
    <property type="nucleotide sequence ID" value="NZ_BAABRN010000023.1"/>
</dbReference>
<sequence length="274" mass="28418">MRPSFSTSISTLSLVCLLSAALLTGCGGDTTKPPVTPTISVTTAALTLPQSGSSSLSLSFSAAPDRVDVTGQPSGLSAALSGNLLTLTAQNVTAGAYTLTLTGVWGSQKASANLQLTVSPSSGGYTWYVGTDRAASAEELEVLRLTNAVRASGATCGGKSYPPAPPLTWNDQLAHAARNHSTDMGTRNYFDHNTPEGLEFSDRITAAVYKWRIAAENIAAGYPTPKAVVDGWVASTGHCVNLMNASLKEIGIGGVTVSGSLYNIYWTQDFGTGY</sequence>
<feature type="chain" id="PRO_5047520004" description="SCP domain-containing protein" evidence="1">
    <location>
        <begin position="25"/>
        <end position="274"/>
    </location>
</feature>
<dbReference type="PANTHER" id="PTHR31157:SF1">
    <property type="entry name" value="SCP DOMAIN-CONTAINING PROTEIN"/>
    <property type="match status" value="1"/>
</dbReference>
<feature type="domain" description="SCP" evidence="2">
    <location>
        <begin position="143"/>
        <end position="270"/>
    </location>
</feature>
<reference evidence="3 4" key="1">
    <citation type="submission" date="2024-02" db="EMBL/GenBank/DDBJ databases">
        <title>Deinococcus xinjiangensis NBRC 107630.</title>
        <authorList>
            <person name="Ichikawa N."/>
            <person name="Katano-Makiyama Y."/>
            <person name="Hidaka K."/>
        </authorList>
    </citation>
    <scope>NUCLEOTIDE SEQUENCE [LARGE SCALE GENOMIC DNA]</scope>
    <source>
        <strain evidence="3 4">NBRC 107630</strain>
    </source>
</reference>
<evidence type="ECO:0000256" key="1">
    <source>
        <dbReference type="SAM" id="SignalP"/>
    </source>
</evidence>
<name>A0ABP9VFD9_9DEIO</name>
<proteinExistence type="predicted"/>
<evidence type="ECO:0000313" key="4">
    <source>
        <dbReference type="Proteomes" id="UP001458946"/>
    </source>
</evidence>
<comment type="caution">
    <text evidence="3">The sequence shown here is derived from an EMBL/GenBank/DDBJ whole genome shotgun (WGS) entry which is preliminary data.</text>
</comment>
<dbReference type="PROSITE" id="PS51257">
    <property type="entry name" value="PROKAR_LIPOPROTEIN"/>
    <property type="match status" value="1"/>
</dbReference>
<dbReference type="EMBL" id="BAABRN010000023">
    <property type="protein sequence ID" value="GAA5502432.1"/>
    <property type="molecule type" value="Genomic_DNA"/>
</dbReference>
<gene>
    <name evidence="3" type="ORF">Dxin01_02176</name>
</gene>
<evidence type="ECO:0000259" key="2">
    <source>
        <dbReference type="Pfam" id="PF00188"/>
    </source>
</evidence>
<keyword evidence="4" id="KW-1185">Reference proteome</keyword>
<feature type="signal peptide" evidence="1">
    <location>
        <begin position="1"/>
        <end position="24"/>
    </location>
</feature>
<dbReference type="InterPro" id="IPR014044">
    <property type="entry name" value="CAP_dom"/>
</dbReference>
<accession>A0ABP9VFD9</accession>
<dbReference type="InterPro" id="IPR035940">
    <property type="entry name" value="CAP_sf"/>
</dbReference>
<dbReference type="SUPFAM" id="SSF55797">
    <property type="entry name" value="PR-1-like"/>
    <property type="match status" value="1"/>
</dbReference>